<dbReference type="PANTHER" id="PTHR40254">
    <property type="entry name" value="BLR0577 PROTEIN"/>
    <property type="match status" value="1"/>
</dbReference>
<protein>
    <recommendedName>
        <fullName evidence="1">FAD-dependent urate hydroxylase HpyO/Asp monooxygenase CreE-like FAD/NAD(P)-binding domain-containing protein</fullName>
    </recommendedName>
</protein>
<keyword evidence="3" id="KW-1185">Reference proteome</keyword>
<accession>A0A8J3Z6J1</accession>
<dbReference type="SUPFAM" id="SSF51905">
    <property type="entry name" value="FAD/NAD(P)-binding domain"/>
    <property type="match status" value="2"/>
</dbReference>
<comment type="caution">
    <text evidence="2">The sequence shown here is derived from an EMBL/GenBank/DDBJ whole genome shotgun (WGS) entry which is preliminary data.</text>
</comment>
<dbReference type="PANTHER" id="PTHR40254:SF1">
    <property type="entry name" value="BLR0577 PROTEIN"/>
    <property type="match status" value="1"/>
</dbReference>
<dbReference type="InterPro" id="IPR052189">
    <property type="entry name" value="L-asp_N-monooxygenase_NS-form"/>
</dbReference>
<reference evidence="2" key="1">
    <citation type="submission" date="2021-01" db="EMBL/GenBank/DDBJ databases">
        <title>Whole genome shotgun sequence of Virgisporangium aurantiacum NBRC 16421.</title>
        <authorList>
            <person name="Komaki H."/>
            <person name="Tamura T."/>
        </authorList>
    </citation>
    <scope>NUCLEOTIDE SEQUENCE</scope>
    <source>
        <strain evidence="2">NBRC 16421</strain>
    </source>
</reference>
<dbReference type="Pfam" id="PF13454">
    <property type="entry name" value="NAD_binding_9"/>
    <property type="match status" value="1"/>
</dbReference>
<organism evidence="2 3">
    <name type="scientific">Virgisporangium aurantiacum</name>
    <dbReference type="NCBI Taxonomy" id="175570"/>
    <lineage>
        <taxon>Bacteria</taxon>
        <taxon>Bacillati</taxon>
        <taxon>Actinomycetota</taxon>
        <taxon>Actinomycetes</taxon>
        <taxon>Micromonosporales</taxon>
        <taxon>Micromonosporaceae</taxon>
        <taxon>Virgisporangium</taxon>
    </lineage>
</organism>
<evidence type="ECO:0000313" key="3">
    <source>
        <dbReference type="Proteomes" id="UP000612585"/>
    </source>
</evidence>
<evidence type="ECO:0000313" key="2">
    <source>
        <dbReference type="EMBL" id="GIJ55838.1"/>
    </source>
</evidence>
<evidence type="ECO:0000259" key="1">
    <source>
        <dbReference type="Pfam" id="PF13454"/>
    </source>
</evidence>
<dbReference type="Proteomes" id="UP000612585">
    <property type="component" value="Unassembled WGS sequence"/>
</dbReference>
<proteinExistence type="predicted"/>
<dbReference type="AlphaFoldDB" id="A0A8J3Z6J1"/>
<feature type="domain" description="FAD-dependent urate hydroxylase HpyO/Asp monooxygenase CreE-like FAD/NAD(P)-binding" evidence="1">
    <location>
        <begin position="4"/>
        <end position="122"/>
    </location>
</feature>
<sequence>MVLAEAGPLLGGGVAYGTTDQRHLLNSRAGTMSVAHDEPADFVDWCRRRDPAVDGDSFAPRAWYGDYLRDRLAAAANRNPGRLEVHCGRITGLRLARGGRPMVLAADGREFAADAAVLAVGHAAPTDPAWARGLRGSPRYVSDPWGRAEVPTDGPVLLIGTGLTAIDVALSLAGRAEVVAVSRRGLLPQSHVDGVCAPAPPPALAGERIAPLMRRMRVAAAAGGDWRAAVDAVRPEADAIWRSLPPASRERFLRHAARWWDVHRHRMAPPIAAKVDRLTESGRLRVSAARVDRATAGPHGVSVTVDGRSCRFAAVVNCTGPGNPLRHPLVAGLIADGVARSGPHGLGLDTDEAGRLTDRAGRPWPGIHVLGPARRGRLWETTAVPEIRAQAEQIARIPVSAFAVSA</sequence>
<gene>
    <name evidence="2" type="ORF">Vau01_033540</name>
</gene>
<dbReference type="Gene3D" id="3.50.50.60">
    <property type="entry name" value="FAD/NAD(P)-binding domain"/>
    <property type="match status" value="1"/>
</dbReference>
<dbReference type="InterPro" id="IPR038732">
    <property type="entry name" value="HpyO/CreE_NAD-binding"/>
</dbReference>
<name>A0A8J3Z6J1_9ACTN</name>
<dbReference type="InterPro" id="IPR036188">
    <property type="entry name" value="FAD/NAD-bd_sf"/>
</dbReference>
<dbReference type="EMBL" id="BOPG01000022">
    <property type="protein sequence ID" value="GIJ55838.1"/>
    <property type="molecule type" value="Genomic_DNA"/>
</dbReference>